<evidence type="ECO:0008006" key="4">
    <source>
        <dbReference type="Google" id="ProtNLM"/>
    </source>
</evidence>
<reference evidence="3" key="1">
    <citation type="submission" date="2017-09" db="EMBL/GenBank/DDBJ databases">
        <title>Depth-based differentiation of microbial function through sediment-hosted aquifers and enrichment of novel symbionts in the deep terrestrial subsurface.</title>
        <authorList>
            <person name="Probst A.J."/>
            <person name="Ladd B."/>
            <person name="Jarett J.K."/>
            <person name="Geller-Mcgrath D.E."/>
            <person name="Sieber C.M.K."/>
            <person name="Emerson J.B."/>
            <person name="Anantharaman K."/>
            <person name="Thomas B.C."/>
            <person name="Malmstrom R."/>
            <person name="Stieglmeier M."/>
            <person name="Klingl A."/>
            <person name="Woyke T."/>
            <person name="Ryan C.M."/>
            <person name="Banfield J.F."/>
        </authorList>
    </citation>
    <scope>NUCLEOTIDE SEQUENCE [LARGE SCALE GENOMIC DNA]</scope>
</reference>
<feature type="chain" id="PRO_5013668560" description="BIG2 domain-containing protein" evidence="1">
    <location>
        <begin position="26"/>
        <end position="346"/>
    </location>
</feature>
<evidence type="ECO:0000313" key="3">
    <source>
        <dbReference type="Proteomes" id="UP000231192"/>
    </source>
</evidence>
<name>A0A2H0UCP1_9BACT</name>
<accession>A0A2H0UCP1</accession>
<evidence type="ECO:0000256" key="1">
    <source>
        <dbReference type="SAM" id="SignalP"/>
    </source>
</evidence>
<evidence type="ECO:0000313" key="2">
    <source>
        <dbReference type="EMBL" id="PIR84179.1"/>
    </source>
</evidence>
<organism evidence="2 3">
    <name type="scientific">Candidatus Kaiserbacteria bacterium CG10_big_fil_rev_8_21_14_0_10_51_14</name>
    <dbReference type="NCBI Taxonomy" id="1974610"/>
    <lineage>
        <taxon>Bacteria</taxon>
        <taxon>Candidatus Kaiseribacteriota</taxon>
    </lineage>
</organism>
<sequence>MAIRYVSSACVFLAAALFFSFPAYAQVGLPGIENSVLITYSPVYPEPGDAVRLSAQSSILDLSKSNVLWRVNGKVIAQGTGVTSADVTLGALGVATNVEVSVAAQDDIVASAQATIIPTELDLLVDSDSYVPPFYRGRAYISPGTRVILRAIPQFKRPGGSYVSDTNINFTWKKNGEVIGSASGRGRSSAVITAAHLFGTERITVEARSTDGLFAHEASYSLSPLQPTLMLYQDHPLFGLMYHQALGPTNFIPDVEMTFVAVPYFAEAQRPEDFALIYAWRVNGKAIPSSAASPNAITINAENSSGRALLGLELTHATNYFLDAKGSWSITFSDSTTLDLFRNLGQ</sequence>
<gene>
    <name evidence="2" type="ORF">COU18_00280</name>
</gene>
<proteinExistence type="predicted"/>
<comment type="caution">
    <text evidence="2">The sequence shown here is derived from an EMBL/GenBank/DDBJ whole genome shotgun (WGS) entry which is preliminary data.</text>
</comment>
<protein>
    <recommendedName>
        <fullName evidence="4">BIG2 domain-containing protein</fullName>
    </recommendedName>
</protein>
<dbReference type="AlphaFoldDB" id="A0A2H0UCP1"/>
<dbReference type="Proteomes" id="UP000231192">
    <property type="component" value="Unassembled WGS sequence"/>
</dbReference>
<keyword evidence="1" id="KW-0732">Signal</keyword>
<dbReference type="EMBL" id="PFBK01000002">
    <property type="protein sequence ID" value="PIR84179.1"/>
    <property type="molecule type" value="Genomic_DNA"/>
</dbReference>
<feature type="signal peptide" evidence="1">
    <location>
        <begin position="1"/>
        <end position="25"/>
    </location>
</feature>